<accession>A0ACC7MDK5</accession>
<evidence type="ECO:0000313" key="1">
    <source>
        <dbReference type="EMBL" id="MFJ1470200.1"/>
    </source>
</evidence>
<evidence type="ECO:0000313" key="2">
    <source>
        <dbReference type="Proteomes" id="UP001168096"/>
    </source>
</evidence>
<dbReference type="EMBL" id="JASNRB020000013">
    <property type="protein sequence ID" value="MFJ1470200.1"/>
    <property type="molecule type" value="Genomic_DNA"/>
</dbReference>
<dbReference type="Proteomes" id="UP001168096">
    <property type="component" value="Unassembled WGS sequence"/>
</dbReference>
<proteinExistence type="predicted"/>
<keyword evidence="2" id="KW-1185">Reference proteome</keyword>
<protein>
    <submittedName>
        <fullName evidence="1">Uncharacterized protein</fullName>
    </submittedName>
</protein>
<name>A0ACC7MDK5_9BURK</name>
<gene>
    <name evidence="1" type="ORF">QPK29_021010</name>
</gene>
<comment type="caution">
    <text evidence="1">The sequence shown here is derived from an EMBL/GenBank/DDBJ whole genome shotgun (WGS) entry which is preliminary data.</text>
</comment>
<organism evidence="1 2">
    <name type="scientific">Massilia orientalis</name>
    <dbReference type="NCBI Taxonomy" id="3050128"/>
    <lineage>
        <taxon>Bacteria</taxon>
        <taxon>Pseudomonadati</taxon>
        <taxon>Pseudomonadota</taxon>
        <taxon>Betaproteobacteria</taxon>
        <taxon>Burkholderiales</taxon>
        <taxon>Oxalobacteraceae</taxon>
        <taxon>Telluria group</taxon>
        <taxon>Massilia</taxon>
    </lineage>
</organism>
<reference evidence="1" key="1">
    <citation type="submission" date="2024-11" db="EMBL/GenBank/DDBJ databases">
        <title>Description of Massilia orientalis sp. nov., isolated from rhizosphere soil of Ageratina adenophora.</title>
        <authorList>
            <person name="Wang Y."/>
        </authorList>
    </citation>
    <scope>NUCLEOTIDE SEQUENCE</scope>
    <source>
        <strain evidence="1">YIM B02787</strain>
    </source>
</reference>
<sequence length="53" mass="5495">MVARCWPTVRSTLAPGCELVLRIRANGGGRAARARGVALVLAGQLHRAGTGRA</sequence>